<dbReference type="PANTHER" id="PTHR33133:SF39">
    <property type="entry name" value="ABC TRANSPORTER PERMEASE"/>
    <property type="match status" value="1"/>
</dbReference>
<dbReference type="AlphaFoldDB" id="A0AA38T5X9"/>
<feature type="transmembrane region" description="Helical" evidence="1">
    <location>
        <begin position="188"/>
        <end position="213"/>
    </location>
</feature>
<gene>
    <name evidence="2" type="ORF">OSB04_014983</name>
</gene>
<dbReference type="PANTHER" id="PTHR33133">
    <property type="entry name" value="OS08G0107100 PROTEIN-RELATED"/>
    <property type="match status" value="1"/>
</dbReference>
<evidence type="ECO:0000313" key="2">
    <source>
        <dbReference type="EMBL" id="KAJ9550938.1"/>
    </source>
</evidence>
<feature type="transmembrane region" description="Helical" evidence="1">
    <location>
        <begin position="149"/>
        <end position="168"/>
    </location>
</feature>
<proteinExistence type="predicted"/>
<evidence type="ECO:0000256" key="1">
    <source>
        <dbReference type="SAM" id="Phobius"/>
    </source>
</evidence>
<evidence type="ECO:0008006" key="4">
    <source>
        <dbReference type="Google" id="ProtNLM"/>
    </source>
</evidence>
<reference evidence="2" key="1">
    <citation type="submission" date="2023-03" db="EMBL/GenBank/DDBJ databases">
        <title>Chromosome-scale reference genome and RAD-based genetic map of yellow starthistle (Centaurea solstitialis) reveal putative structural variation and QTLs associated with invader traits.</title>
        <authorList>
            <person name="Reatini B."/>
            <person name="Cang F.A."/>
            <person name="Jiang Q."/>
            <person name="Mckibben M.T.W."/>
            <person name="Barker M.S."/>
            <person name="Rieseberg L.H."/>
            <person name="Dlugosch K.M."/>
        </authorList>
    </citation>
    <scope>NUCLEOTIDE SEQUENCE</scope>
    <source>
        <strain evidence="2">CAN-66</strain>
        <tissue evidence="2">Leaf</tissue>
    </source>
</reference>
<keyword evidence="1" id="KW-1133">Transmembrane helix</keyword>
<name>A0AA38T5X9_9ASTR</name>
<feature type="transmembrane region" description="Helical" evidence="1">
    <location>
        <begin position="234"/>
        <end position="256"/>
    </location>
</feature>
<keyword evidence="1" id="KW-0472">Membrane</keyword>
<organism evidence="2 3">
    <name type="scientific">Centaurea solstitialis</name>
    <name type="common">yellow star-thistle</name>
    <dbReference type="NCBI Taxonomy" id="347529"/>
    <lineage>
        <taxon>Eukaryota</taxon>
        <taxon>Viridiplantae</taxon>
        <taxon>Streptophyta</taxon>
        <taxon>Embryophyta</taxon>
        <taxon>Tracheophyta</taxon>
        <taxon>Spermatophyta</taxon>
        <taxon>Magnoliopsida</taxon>
        <taxon>eudicotyledons</taxon>
        <taxon>Gunneridae</taxon>
        <taxon>Pentapetalae</taxon>
        <taxon>asterids</taxon>
        <taxon>campanulids</taxon>
        <taxon>Asterales</taxon>
        <taxon>Asteraceae</taxon>
        <taxon>Carduoideae</taxon>
        <taxon>Cardueae</taxon>
        <taxon>Centaureinae</taxon>
        <taxon>Centaurea</taxon>
    </lineage>
</organism>
<feature type="transmembrane region" description="Helical" evidence="1">
    <location>
        <begin position="276"/>
        <end position="297"/>
    </location>
</feature>
<dbReference type="EMBL" id="JARYMX010000004">
    <property type="protein sequence ID" value="KAJ9550938.1"/>
    <property type="molecule type" value="Genomic_DNA"/>
</dbReference>
<evidence type="ECO:0000313" key="3">
    <source>
        <dbReference type="Proteomes" id="UP001172457"/>
    </source>
</evidence>
<comment type="caution">
    <text evidence="2">The sequence shown here is derived from an EMBL/GenBank/DDBJ whole genome shotgun (WGS) entry which is preliminary data.</text>
</comment>
<keyword evidence="1" id="KW-0812">Transmembrane</keyword>
<sequence>MGNISTIPQPQSSSLGFLGIIWESVKTTSRCKKLLVPTLLLAFLSFSLLEFAQEHTQVPFIRDFVLHLAQHPNMRHDLRRKLDLITYRGALDDLLEALNVKHSTIAFSSITKLLFLIATVSTSYEAYSGKLLGPLDLFLKIRTSWKRPLLTNFYMILITLGISSLYVTSYSITTFLVAKPWSFFFSKAITFSIPVCYFYVSSLWMVSAVVSVLEEGFGGFKAIRRAAELMSGKRLQASLMMVPFFIAKGVVFNMYYTLVTNNMIRRTRWRTLWICMSNGSECLLKLFMFVVYTVFYYEQKKRLKGHKVSSHC</sequence>
<keyword evidence="3" id="KW-1185">Reference proteome</keyword>
<dbReference type="Proteomes" id="UP001172457">
    <property type="component" value="Chromosome 4"/>
</dbReference>
<protein>
    <recommendedName>
        <fullName evidence="4">Transmembrane protein</fullName>
    </recommendedName>
</protein>
<accession>A0AA38T5X9</accession>